<dbReference type="Proteomes" id="UP001287286">
    <property type="component" value="Unassembled WGS sequence"/>
</dbReference>
<feature type="region of interest" description="Disordered" evidence="7">
    <location>
        <begin position="337"/>
        <end position="366"/>
    </location>
</feature>
<evidence type="ECO:0000256" key="2">
    <source>
        <dbReference type="ARBA" id="ARBA00006595"/>
    </source>
</evidence>
<keyword evidence="8" id="KW-0732">Signal</keyword>
<keyword evidence="4" id="KW-0812">Transmembrane</keyword>
<evidence type="ECO:0000256" key="3">
    <source>
        <dbReference type="ARBA" id="ARBA00022448"/>
    </source>
</evidence>
<evidence type="ECO:0000313" key="10">
    <source>
        <dbReference type="Proteomes" id="UP001287286"/>
    </source>
</evidence>
<evidence type="ECO:0000256" key="5">
    <source>
        <dbReference type="ARBA" id="ARBA00022989"/>
    </source>
</evidence>
<dbReference type="PANTHER" id="PTHR20772:SF2">
    <property type="entry name" value="PROTEIN FMP42"/>
    <property type="match status" value="1"/>
</dbReference>
<comment type="subcellular location">
    <subcellularLocation>
        <location evidence="1">Membrane</location>
        <topology evidence="1">Multi-pass membrane protein</topology>
    </subcellularLocation>
</comment>
<organism evidence="9 10">
    <name type="scientific">Purpureocillium lilacinum</name>
    <name type="common">Paecilomyces lilacinus</name>
    <dbReference type="NCBI Taxonomy" id="33203"/>
    <lineage>
        <taxon>Eukaryota</taxon>
        <taxon>Fungi</taxon>
        <taxon>Dikarya</taxon>
        <taxon>Ascomycota</taxon>
        <taxon>Pezizomycotina</taxon>
        <taxon>Sordariomycetes</taxon>
        <taxon>Hypocreomycetidae</taxon>
        <taxon>Hypocreales</taxon>
        <taxon>Ophiocordycipitaceae</taxon>
        <taxon>Purpureocillium</taxon>
    </lineage>
</organism>
<feature type="region of interest" description="Disordered" evidence="7">
    <location>
        <begin position="52"/>
        <end position="178"/>
    </location>
</feature>
<dbReference type="InterPro" id="IPR052599">
    <property type="entry name" value="SLC43A_AATransporter"/>
</dbReference>
<feature type="compositionally biased region" description="Polar residues" evidence="7">
    <location>
        <begin position="350"/>
        <end position="359"/>
    </location>
</feature>
<proteinExistence type="inferred from homology"/>
<keyword evidence="10" id="KW-1185">Reference proteome</keyword>
<keyword evidence="6" id="KW-0472">Membrane</keyword>
<name>A0ABR0BZV5_PURLI</name>
<feature type="compositionally biased region" description="Low complexity" evidence="7">
    <location>
        <begin position="82"/>
        <end position="173"/>
    </location>
</feature>
<keyword evidence="5" id="KW-1133">Transmembrane helix</keyword>
<dbReference type="EMBL" id="JAWRVI010000019">
    <property type="protein sequence ID" value="KAK4089636.1"/>
    <property type="molecule type" value="Genomic_DNA"/>
</dbReference>
<sequence>MKSASVLLLTAGLVSAVAVPPNQLAERQPELKPLPHIASPVRRAEWYVRAPQAPAATTAPAQEEQPPADDSVPARGGVVGGNKDQNNQNQNQEQNKDQNNQNQEQNKDQNNNNQEQNKDQNNQNKDQNNQNNQNKDQNNQNKDQNNQNKDQNNQNKDQNNQNKDQNNQNNNNNGTLNQGSFLPIMQGLLGQMGLGGVVNLNVVQNLGLANQIALLSQVQQLNVLQGLNIIGRQQVVTVLGQGLALNGVNIVVIGKREEGEYSTAVEPAPSRQGLSAQAILKHEPCLIDAAENLAGDSSPPRSKVRIRALRGPFSETSPDELDASGATPQFMPMAVAGLRSVSSLGHHPKASQSGSTTPDWTDGGET</sequence>
<comment type="caution">
    <text evidence="9">The sequence shown here is derived from an EMBL/GenBank/DDBJ whole genome shotgun (WGS) entry which is preliminary data.</text>
</comment>
<accession>A0ABR0BZV5</accession>
<reference evidence="9 10" key="1">
    <citation type="journal article" date="2024" name="Microbiol. Resour. Announc.">
        <title>Genome annotations for the ascomycete fungi Trichoderma harzianum, Trichoderma aggressivum, and Purpureocillium lilacinum.</title>
        <authorList>
            <person name="Beijen E.P.W."/>
            <person name="Ohm R.A."/>
        </authorList>
    </citation>
    <scope>NUCLEOTIDE SEQUENCE [LARGE SCALE GENOMIC DNA]</scope>
    <source>
        <strain evidence="9 10">CBS 150709</strain>
    </source>
</reference>
<feature type="signal peptide" evidence="8">
    <location>
        <begin position="1"/>
        <end position="16"/>
    </location>
</feature>
<keyword evidence="3" id="KW-0813">Transport</keyword>
<evidence type="ECO:0000256" key="7">
    <source>
        <dbReference type="SAM" id="MobiDB-lite"/>
    </source>
</evidence>
<evidence type="ECO:0000256" key="6">
    <source>
        <dbReference type="ARBA" id="ARBA00023136"/>
    </source>
</evidence>
<dbReference type="PANTHER" id="PTHR20772">
    <property type="entry name" value="PROTEIN FMP42"/>
    <property type="match status" value="1"/>
</dbReference>
<feature type="chain" id="PRO_5047206517" evidence="8">
    <location>
        <begin position="17"/>
        <end position="366"/>
    </location>
</feature>
<evidence type="ECO:0000256" key="8">
    <source>
        <dbReference type="SAM" id="SignalP"/>
    </source>
</evidence>
<feature type="compositionally biased region" description="Low complexity" evidence="7">
    <location>
        <begin position="52"/>
        <end position="65"/>
    </location>
</feature>
<comment type="similarity">
    <text evidence="2">Belongs to the SLC43A transporter (TC 2.A.1.44) family.</text>
</comment>
<evidence type="ECO:0000256" key="4">
    <source>
        <dbReference type="ARBA" id="ARBA00022692"/>
    </source>
</evidence>
<protein>
    <submittedName>
        <fullName evidence="9">Uncharacterized protein</fullName>
    </submittedName>
</protein>
<evidence type="ECO:0000313" key="9">
    <source>
        <dbReference type="EMBL" id="KAK4089636.1"/>
    </source>
</evidence>
<gene>
    <name evidence="9" type="ORF">Purlil1_6205</name>
</gene>
<evidence type="ECO:0000256" key="1">
    <source>
        <dbReference type="ARBA" id="ARBA00004141"/>
    </source>
</evidence>